<proteinExistence type="predicted"/>
<feature type="compositionally biased region" description="Basic and acidic residues" evidence="1">
    <location>
        <begin position="1"/>
        <end position="16"/>
    </location>
</feature>
<evidence type="ECO:0000256" key="1">
    <source>
        <dbReference type="SAM" id="MobiDB-lite"/>
    </source>
</evidence>
<evidence type="ECO:0000313" key="2">
    <source>
        <dbReference type="EMBL" id="PSJ52684.1"/>
    </source>
</evidence>
<protein>
    <submittedName>
        <fullName evidence="2">Uncharacterized protein</fullName>
    </submittedName>
</protein>
<dbReference type="EMBL" id="PXYK01000036">
    <property type="protein sequence ID" value="PSJ52684.1"/>
    <property type="molecule type" value="Genomic_DNA"/>
</dbReference>
<comment type="caution">
    <text evidence="2">The sequence shown here is derived from an EMBL/GenBank/DDBJ whole genome shotgun (WGS) entry which is preliminary data.</text>
</comment>
<name>A0A2P7RR42_9HYPH</name>
<reference evidence="2 3" key="1">
    <citation type="submission" date="2018-03" db="EMBL/GenBank/DDBJ databases">
        <title>The draft genome of Mesorhizobium sp. 6GN-30.</title>
        <authorList>
            <person name="Liu L."/>
            <person name="Li L."/>
            <person name="Wang T."/>
            <person name="Zhang X."/>
            <person name="Liang L."/>
        </authorList>
    </citation>
    <scope>NUCLEOTIDE SEQUENCE [LARGE SCALE GENOMIC DNA]</scope>
    <source>
        <strain evidence="2 3">6GN30</strain>
    </source>
</reference>
<gene>
    <name evidence="2" type="ORF">C7I84_26235</name>
</gene>
<accession>A0A2P7RR42</accession>
<sequence length="65" mass="7497">MRQNKEIERNAVHPDRIPLWTAEPHPACGMHQPARTERRGDSCNLNDRVKTFSTNPSHATLTRHL</sequence>
<dbReference type="Proteomes" id="UP000241229">
    <property type="component" value="Unassembled WGS sequence"/>
</dbReference>
<evidence type="ECO:0000313" key="3">
    <source>
        <dbReference type="Proteomes" id="UP000241229"/>
    </source>
</evidence>
<feature type="region of interest" description="Disordered" evidence="1">
    <location>
        <begin position="1"/>
        <end position="65"/>
    </location>
</feature>
<organism evidence="2 3">
    <name type="scientific">Kumtagia ephedrae</name>
    <dbReference type="NCBI Taxonomy" id="2116701"/>
    <lineage>
        <taxon>Bacteria</taxon>
        <taxon>Pseudomonadati</taxon>
        <taxon>Pseudomonadota</taxon>
        <taxon>Alphaproteobacteria</taxon>
        <taxon>Hyphomicrobiales</taxon>
        <taxon>Phyllobacteriaceae</taxon>
        <taxon>Kumtagia</taxon>
    </lineage>
</organism>
<dbReference type="RefSeq" id="WP_106775174.1">
    <property type="nucleotide sequence ID" value="NZ_PXYK01000036.1"/>
</dbReference>
<dbReference type="AlphaFoldDB" id="A0A2P7RR42"/>
<feature type="compositionally biased region" description="Polar residues" evidence="1">
    <location>
        <begin position="51"/>
        <end position="65"/>
    </location>
</feature>
<keyword evidence="3" id="KW-1185">Reference proteome</keyword>